<accession>A0AB33IYV0</accession>
<sequence length="128" mass="14272">MIFLILILIALGGVAAVLGTISSLRGESDDIVQPTTSSCATCTGENDMCEQDCMLEAAVKDIEYFDDEELDAYRDRPSNSYSDTEADEFSEIMYTMKPEEVKAWNRSLILRGINMPDQIKDEFIALAQ</sequence>
<organism evidence="1">
    <name type="scientific">Prevotella sp. GTC17253</name>
    <dbReference type="NCBI Taxonomy" id="3236793"/>
    <lineage>
        <taxon>Bacteria</taxon>
        <taxon>Pseudomonadati</taxon>
        <taxon>Bacteroidota</taxon>
        <taxon>Bacteroidia</taxon>
        <taxon>Bacteroidales</taxon>
        <taxon>Prevotellaceae</taxon>
        <taxon>Prevotella</taxon>
    </lineage>
</organism>
<evidence type="ECO:0008006" key="2">
    <source>
        <dbReference type="Google" id="ProtNLM"/>
    </source>
</evidence>
<proteinExistence type="predicted"/>
<dbReference type="AlphaFoldDB" id="A0AB33IYV0"/>
<name>A0AB33IYV0_9BACT</name>
<gene>
    <name evidence="1" type="ORF">GTC17253_23000</name>
</gene>
<evidence type="ECO:0000313" key="1">
    <source>
        <dbReference type="EMBL" id="BFO72334.1"/>
    </source>
</evidence>
<reference evidence="1" key="1">
    <citation type="submission" date="2024-07" db="EMBL/GenBank/DDBJ databases">
        <title>Complete genome sequence of Prevotella sp. YM-2024 GTC17253.</title>
        <authorList>
            <person name="Hayashi M."/>
            <person name="Muto Y."/>
            <person name="Tanaka K."/>
            <person name="Niwa H."/>
        </authorList>
    </citation>
    <scope>NUCLEOTIDE SEQUENCE</scope>
    <source>
        <strain evidence="1">GTC17253</strain>
    </source>
</reference>
<protein>
    <recommendedName>
        <fullName evidence="2">Phospholipase</fullName>
    </recommendedName>
</protein>
<dbReference type="EMBL" id="AP035785">
    <property type="protein sequence ID" value="BFO72334.1"/>
    <property type="molecule type" value="Genomic_DNA"/>
</dbReference>